<dbReference type="InterPro" id="IPR006059">
    <property type="entry name" value="SBP"/>
</dbReference>
<dbReference type="RefSeq" id="WP_063484220.1">
    <property type="nucleotide sequence ID" value="NZ_CP012949.1"/>
</dbReference>
<sequence>MSENRNRPTRRTVLRSAVAAAAAAGVAGPLLTACSSGGGQDTAAQNAAVKLPAHVPHTAVPEPDLPRVHADGIDGYLHYPADAAKTVRKAPGKGGKVSAFVQTYTPAPPGASRNKYWRELNGRLNADLRMNIAAASDYKTKIATLMAGDDLPDFIQILGGGTVPELAPFLAAKCQDLTEFLSGDEIKNFSNLANLPQICWKSTLYNGGIYGLPIPRPRAVLALFSRDDLLEAKGLNPAPQTFDEWFEVMKEFNDPARNRWAAGNPLTLLTMVQMMLGMPNNWDVRRGKLVSTVEMEETKEALDALVKIQKAGLLHPDAFVASAPNQQWFNSGTIAFTVDPNNGWMSFFNSNVAGDSFKITGRPAFSFHKGQKPATWLQEPSFWNGFTALKKSDKDRTRELLGIANWLAAPFGSQEYLFRKYGLEGVHHKVDPKGDPIQNEKGKSEILGMGLQFVTDGPFTFYYPNEPDVVRGMRNFEDGFFKTAVENPVYGHYSSALSRKGAQLDQLLTDSKSEIIQGRKPVSSWDDTVQTWRQRGGDQIRDEFMMSIESA</sequence>
<dbReference type="Gene3D" id="3.40.190.10">
    <property type="entry name" value="Periplasmic binding protein-like II"/>
    <property type="match status" value="2"/>
</dbReference>
<evidence type="ECO:0000256" key="1">
    <source>
        <dbReference type="ARBA" id="ARBA00004196"/>
    </source>
</evidence>
<comment type="similarity">
    <text evidence="2">Belongs to the bacterial solute-binding protein 1 family.</text>
</comment>
<reference evidence="7" key="1">
    <citation type="submission" date="2015-10" db="EMBL/GenBank/DDBJ databases">
        <title>Complete genome sequence of Streptomyces ambofaciens DSM 40697.</title>
        <authorList>
            <person name="Thibessard A."/>
            <person name="Leblond P."/>
        </authorList>
    </citation>
    <scope>NUCLEOTIDE SEQUENCE [LARGE SCALE GENOMIC DNA]</scope>
    <source>
        <strain evidence="7">DSM 40697</strain>
    </source>
</reference>
<keyword evidence="4 5" id="KW-0732">Signal</keyword>
<dbReference type="InterPro" id="IPR050490">
    <property type="entry name" value="Bact_solute-bd_prot1"/>
</dbReference>
<evidence type="ECO:0000256" key="4">
    <source>
        <dbReference type="ARBA" id="ARBA00022729"/>
    </source>
</evidence>
<dbReference type="PANTHER" id="PTHR43649">
    <property type="entry name" value="ARABINOSE-BINDING PROTEIN-RELATED"/>
    <property type="match status" value="1"/>
</dbReference>
<evidence type="ECO:0000256" key="2">
    <source>
        <dbReference type="ARBA" id="ARBA00008520"/>
    </source>
</evidence>
<keyword evidence="3" id="KW-0813">Transport</keyword>
<feature type="chain" id="PRO_5045904708" description="Lipoprotein" evidence="5">
    <location>
        <begin position="33"/>
        <end position="551"/>
    </location>
</feature>
<name>A0ABN4PGK6_STRAM</name>
<dbReference type="PANTHER" id="PTHR43649:SF31">
    <property type="entry name" value="SN-GLYCEROL-3-PHOSPHATE-BINDING PERIPLASMIC PROTEIN UGPB"/>
    <property type="match status" value="1"/>
</dbReference>
<evidence type="ECO:0008006" key="8">
    <source>
        <dbReference type="Google" id="ProtNLM"/>
    </source>
</evidence>
<dbReference type="InterPro" id="IPR006311">
    <property type="entry name" value="TAT_signal"/>
</dbReference>
<accession>A0ABN4PGK6</accession>
<dbReference type="SUPFAM" id="SSF53850">
    <property type="entry name" value="Periplasmic binding protein-like II"/>
    <property type="match status" value="1"/>
</dbReference>
<reference evidence="6 7" key="2">
    <citation type="journal article" date="2016" name="Genome Announc.">
        <title>Complete Genome Sequence of Streptomyces ambofaciens DSM 40697, a Paradigm for Genome Plasticity Studies.</title>
        <authorList>
            <person name="Thibessard A."/>
            <person name="Leblond P."/>
        </authorList>
    </citation>
    <scope>NUCLEOTIDE SEQUENCE [LARGE SCALE GENOMIC DNA]</scope>
    <source>
        <strain evidence="6 7">DSM 40697</strain>
    </source>
</reference>
<dbReference type="PROSITE" id="PS51257">
    <property type="entry name" value="PROKAR_LIPOPROTEIN"/>
    <property type="match status" value="1"/>
</dbReference>
<organism evidence="6 7">
    <name type="scientific">Streptomyces ambofaciens</name>
    <dbReference type="NCBI Taxonomy" id="1889"/>
    <lineage>
        <taxon>Bacteria</taxon>
        <taxon>Bacillati</taxon>
        <taxon>Actinomycetota</taxon>
        <taxon>Actinomycetes</taxon>
        <taxon>Kitasatosporales</taxon>
        <taxon>Streptomycetaceae</taxon>
        <taxon>Streptomyces</taxon>
    </lineage>
</organism>
<comment type="subcellular location">
    <subcellularLocation>
        <location evidence="1">Cell envelope</location>
    </subcellularLocation>
</comment>
<evidence type="ECO:0000313" key="6">
    <source>
        <dbReference type="EMBL" id="ANB10621.1"/>
    </source>
</evidence>
<dbReference type="PROSITE" id="PS51318">
    <property type="entry name" value="TAT"/>
    <property type="match status" value="1"/>
</dbReference>
<dbReference type="Pfam" id="PF13416">
    <property type="entry name" value="SBP_bac_8"/>
    <property type="match status" value="1"/>
</dbReference>
<evidence type="ECO:0000313" key="7">
    <source>
        <dbReference type="Proteomes" id="UP000076720"/>
    </source>
</evidence>
<protein>
    <recommendedName>
        <fullName evidence="8">Lipoprotein</fullName>
    </recommendedName>
</protein>
<dbReference type="Proteomes" id="UP000076720">
    <property type="component" value="Chromosome"/>
</dbReference>
<dbReference type="EMBL" id="CP012949">
    <property type="protein sequence ID" value="ANB10621.1"/>
    <property type="molecule type" value="Genomic_DNA"/>
</dbReference>
<evidence type="ECO:0000256" key="3">
    <source>
        <dbReference type="ARBA" id="ARBA00022448"/>
    </source>
</evidence>
<keyword evidence="7" id="KW-1185">Reference proteome</keyword>
<gene>
    <name evidence="6" type="ORF">SAM40697_6668</name>
</gene>
<feature type="signal peptide" evidence="5">
    <location>
        <begin position="1"/>
        <end position="32"/>
    </location>
</feature>
<proteinExistence type="inferred from homology"/>
<evidence type="ECO:0000256" key="5">
    <source>
        <dbReference type="SAM" id="SignalP"/>
    </source>
</evidence>